<gene>
    <name evidence="1" type="ORF">NX772_03005</name>
</gene>
<accession>A0ABY5TTZ0</accession>
<name>A0ABY5TTZ0_9BACT</name>
<proteinExistence type="predicted"/>
<reference evidence="1" key="1">
    <citation type="submission" date="2022-08" db="EMBL/GenBank/DDBJ databases">
        <title>Complete genome sequence of Mycoplasma molare type strain H 542.</title>
        <authorList>
            <person name="Spergser J."/>
        </authorList>
    </citation>
    <scope>NUCLEOTIDE SEQUENCE</scope>
    <source>
        <strain evidence="1">H 542</strain>
    </source>
</reference>
<dbReference type="EMBL" id="CP103423">
    <property type="protein sequence ID" value="UWD34050.1"/>
    <property type="molecule type" value="Genomic_DNA"/>
</dbReference>
<protein>
    <submittedName>
        <fullName evidence="1">Uncharacterized protein</fullName>
    </submittedName>
</protein>
<dbReference type="Proteomes" id="UP001058364">
    <property type="component" value="Chromosome"/>
</dbReference>
<dbReference type="RefSeq" id="WP_027123075.1">
    <property type="nucleotide sequence ID" value="NZ_CP103423.1"/>
</dbReference>
<keyword evidence="2" id="KW-1185">Reference proteome</keyword>
<evidence type="ECO:0000313" key="2">
    <source>
        <dbReference type="Proteomes" id="UP001058364"/>
    </source>
</evidence>
<sequence>MARSREEIINATNKHPNTLPWVESFFYYITAPTKEKNKYSSIHAWPYSRWYEGRIERYHPKENYQEAKFKKINTPLFIEALKHSEIDIQGKNARILDIERNLENNLEIKGRYFNNDSIITFYTINLQTESANGRTREERFSFIELISNPFSDNPKFNYAFDESIENKGQSKNYSLEILKVKRLRTGYYFLMVKQNWTSGKDRGKSKNYFIKLNDIRPTENGQLDRIIFQFKQEIEQWNWLNKINKIDFNESYSDENLIDIIISTTDNLLWYGQLNSALVGQSQGEWKNTGYIRLNKWSGSIDAETGAITSSTNPTIFSGINNLTITTLSKTINKKKHFFGNIVVATNETSSINQSENETQKFETVIETGGKNNYNLKQAFETAFSTIKQPNSNINFISGNTKIKIKTKNHHTLKYQTGSGAGINTLGYLATYKRPAEQEQFIEINLDFERTKRLILENPNLLHENSFRVVYEDNRIKVYIADEIIKHEIANFKLAELNAREETKTGEEFEVTTEYIEVASNIAYTQLTKQGQSEVYKIVIRDFEETPNKIIFEKDKVIQNIQDTKEALVLENNEVYLPVKQRGQWKIYLFDNKTQLSEDNLIIPTPAKETGTLGYGVEKITLLGIKETETSKASLIALINQNKAIIFSYNTHHNQPLEFWSYLENDCFFDHSYASGHKEQNIFKLLFFKQEGNQSTFNFLNIKYDGKPFNSNNQPFLYKRYQDINLINQSFNISSAQSNNLFWNGRTRDINVLDNKITFSSHIKSNALNINQDNKKINEIQWMDNNGNIAFRYQDNFIKGKNENIQLNYHLNVSWQDDKDKKDNDHLAREFAKLFIDQSNIDIFRRSHIKFTFEDENGTIKTKILNVTHDHIRIIENSLYIPIYLILKEAPYWKKYHSFYYGDNDLNIWTEIPDWEPLILEANQESRIWELILPLEIEIQGER</sequence>
<evidence type="ECO:0000313" key="1">
    <source>
        <dbReference type="EMBL" id="UWD34050.1"/>
    </source>
</evidence>
<organism evidence="1 2">
    <name type="scientific">Mesomycoplasma molare</name>
    <dbReference type="NCBI Taxonomy" id="171288"/>
    <lineage>
        <taxon>Bacteria</taxon>
        <taxon>Bacillati</taxon>
        <taxon>Mycoplasmatota</taxon>
        <taxon>Mycoplasmoidales</taxon>
        <taxon>Metamycoplasmataceae</taxon>
        <taxon>Mesomycoplasma</taxon>
    </lineage>
</organism>